<protein>
    <submittedName>
        <fullName evidence="1">Uncharacterized protein</fullName>
    </submittedName>
</protein>
<name>A0A4Y7J4N1_PAPSO</name>
<dbReference type="AlphaFoldDB" id="A0A4Y7J4N1"/>
<organism evidence="1 2">
    <name type="scientific">Papaver somniferum</name>
    <name type="common">Opium poppy</name>
    <dbReference type="NCBI Taxonomy" id="3469"/>
    <lineage>
        <taxon>Eukaryota</taxon>
        <taxon>Viridiplantae</taxon>
        <taxon>Streptophyta</taxon>
        <taxon>Embryophyta</taxon>
        <taxon>Tracheophyta</taxon>
        <taxon>Spermatophyta</taxon>
        <taxon>Magnoliopsida</taxon>
        <taxon>Ranunculales</taxon>
        <taxon>Papaveraceae</taxon>
        <taxon>Papaveroideae</taxon>
        <taxon>Papaver</taxon>
    </lineage>
</organism>
<proteinExistence type="predicted"/>
<dbReference type="Proteomes" id="UP000316621">
    <property type="component" value="Chromosome 3"/>
</dbReference>
<accession>A0A4Y7J4N1</accession>
<keyword evidence="2" id="KW-1185">Reference proteome</keyword>
<evidence type="ECO:0000313" key="1">
    <source>
        <dbReference type="EMBL" id="RZC55012.1"/>
    </source>
</evidence>
<evidence type="ECO:0000313" key="2">
    <source>
        <dbReference type="Proteomes" id="UP000316621"/>
    </source>
</evidence>
<dbReference type="EMBL" id="CM010717">
    <property type="protein sequence ID" value="RZC55012.1"/>
    <property type="molecule type" value="Genomic_DNA"/>
</dbReference>
<sequence>MRLIGETYGELKQMNKDEESAAEEMKLDVADGNNVVENNAVEETITAETKLKKVADSGGNWFAKVCTRGKW</sequence>
<reference evidence="1 2" key="1">
    <citation type="journal article" date="2018" name="Science">
        <title>The opium poppy genome and morphinan production.</title>
        <authorList>
            <person name="Guo L."/>
            <person name="Winzer T."/>
            <person name="Yang X."/>
            <person name="Li Y."/>
            <person name="Ning Z."/>
            <person name="He Z."/>
            <person name="Teodor R."/>
            <person name="Lu Y."/>
            <person name="Bowser T.A."/>
            <person name="Graham I.A."/>
            <person name="Ye K."/>
        </authorList>
    </citation>
    <scope>NUCLEOTIDE SEQUENCE [LARGE SCALE GENOMIC DNA]</scope>
    <source>
        <strain evidence="2">cv. HN1</strain>
        <tissue evidence="1">Leaves</tissue>
    </source>
</reference>
<gene>
    <name evidence="1" type="ORF">C5167_013871</name>
</gene>
<dbReference type="Gramene" id="RZC55012">
    <property type="protein sequence ID" value="RZC55012"/>
    <property type="gene ID" value="C5167_013871"/>
</dbReference>